<accession>A0A509DR73</accession>
<protein>
    <submittedName>
        <fullName evidence="1">Uncharacterized protein</fullName>
    </submittedName>
</protein>
<dbReference type="EMBL" id="LR595878">
    <property type="protein sequence ID" value="VUD39870.1"/>
    <property type="molecule type" value="Genomic_DNA"/>
</dbReference>
<evidence type="ECO:0000313" key="1">
    <source>
        <dbReference type="EMBL" id="VUD39870.1"/>
    </source>
</evidence>
<gene>
    <name evidence="1" type="ORF">SAMEA4370386_00084</name>
</gene>
<proteinExistence type="predicted"/>
<organism evidence="1">
    <name type="scientific">Escherichia coli</name>
    <dbReference type="NCBI Taxonomy" id="562"/>
    <lineage>
        <taxon>Bacteria</taxon>
        <taxon>Pseudomonadati</taxon>
        <taxon>Pseudomonadota</taxon>
        <taxon>Gammaproteobacteria</taxon>
        <taxon>Enterobacterales</taxon>
        <taxon>Enterobacteriaceae</taxon>
        <taxon>Escherichia</taxon>
    </lineage>
</organism>
<sequence>MAGIGLDSLPKNADKACQQYGKSKAVYLHSANANPHLAPGTGVQNTIWKCEP</sequence>
<keyword evidence="1" id="KW-0614">Plasmid</keyword>
<name>A0A509DR73_ECOLX</name>
<reference evidence="1" key="1">
    <citation type="submission" date="2019-06" db="EMBL/GenBank/DDBJ databases">
        <authorList>
            <consortium name="Pathogen Informatics"/>
        </authorList>
    </citation>
    <scope>NUCLEOTIDE SEQUENCE [LARGE SCALE GENOMIC DNA]</scope>
    <source>
        <strain evidence="1">VRES-hospital6495207</strain>
    </source>
</reference>
<dbReference type="AlphaFoldDB" id="A0A509DR73"/>
<geneLocation type="plasmid" evidence="1">
    <name>1</name>
</geneLocation>